<sequence>ILSFSFAVFPMIPDKDFVIRVNATCGSTPEHPTLITVLADLQEAEPLATCRDGHVFPLLKVSRIQWEIWVTTHESSNAGCTFQRRADVEIYSVPILVTFIPGLDDSALPPYLVTCVYAQHAKGSTSSSVVESDVTVSHVLHLVGPPSDATVQVLLMDVFDQPVTDAEIGQTSEKNGRMKAEYCYAVGESNTTYFILQNGCGDGVVVEKSKGFVTEGNHVTSPHFRFFGIPGSHTVTFNCLFVLCATDCDGVSTRLPQFNCLFVLCATDCDGVSTRLPQFNCLFVLCATDCDGVSTRLPQFNCLFVLCATDCDGVSTRLPQFNCLFVLCATDCDGVSTRLPQFNCLFVLCATDCDGVSTRLPQFNCLFVLCATDCDGVSTRLPQFNCLFVLCATDCDGVSTRLPQFNCLFVLCATDCDGVSTRLPQFNCLFVLCATDCDGVSTRLPQFNCLFVLCATDCDGVSTRLPQFTCLFVLCATDCDGVSTRLPQFETES</sequence>
<reference evidence="2 3" key="1">
    <citation type="journal article" date="2023" name="Sci. Data">
        <title>Genome assembly of the Korean intertidal mud-creeper Batillaria attramentaria.</title>
        <authorList>
            <person name="Patra A.K."/>
            <person name="Ho P.T."/>
            <person name="Jun S."/>
            <person name="Lee S.J."/>
            <person name="Kim Y."/>
            <person name="Won Y.J."/>
        </authorList>
    </citation>
    <scope>NUCLEOTIDE SEQUENCE [LARGE SCALE GENOMIC DNA]</scope>
    <source>
        <strain evidence="2">Wonlab-2016</strain>
    </source>
</reference>
<evidence type="ECO:0000313" key="3">
    <source>
        <dbReference type="Proteomes" id="UP001519460"/>
    </source>
</evidence>
<accession>A0ABD0KG00</accession>
<protein>
    <recommendedName>
        <fullName evidence="1">Vitelline envelope sperm lysin receptor C-terminal domain-containing protein</fullName>
    </recommendedName>
</protein>
<comment type="caution">
    <text evidence="2">The sequence shown here is derived from an EMBL/GenBank/DDBJ whole genome shotgun (WGS) entry which is preliminary data.</text>
</comment>
<dbReference type="Proteomes" id="UP001519460">
    <property type="component" value="Unassembled WGS sequence"/>
</dbReference>
<gene>
    <name evidence="2" type="ORF">BaRGS_00022597</name>
</gene>
<evidence type="ECO:0000313" key="2">
    <source>
        <dbReference type="EMBL" id="KAK7486131.1"/>
    </source>
</evidence>
<dbReference type="Pfam" id="PF25272">
    <property type="entry name" value="VERL_C"/>
    <property type="match status" value="1"/>
</dbReference>
<feature type="domain" description="Vitelline envelope sperm lysin receptor C-terminal" evidence="1">
    <location>
        <begin position="35"/>
        <end position="252"/>
    </location>
</feature>
<dbReference type="InterPro" id="IPR057371">
    <property type="entry name" value="VERL_C"/>
</dbReference>
<feature type="non-terminal residue" evidence="2">
    <location>
        <position position="1"/>
    </location>
</feature>
<dbReference type="EMBL" id="JACVVK020000183">
    <property type="protein sequence ID" value="KAK7486131.1"/>
    <property type="molecule type" value="Genomic_DNA"/>
</dbReference>
<organism evidence="2 3">
    <name type="scientific">Batillaria attramentaria</name>
    <dbReference type="NCBI Taxonomy" id="370345"/>
    <lineage>
        <taxon>Eukaryota</taxon>
        <taxon>Metazoa</taxon>
        <taxon>Spiralia</taxon>
        <taxon>Lophotrochozoa</taxon>
        <taxon>Mollusca</taxon>
        <taxon>Gastropoda</taxon>
        <taxon>Caenogastropoda</taxon>
        <taxon>Sorbeoconcha</taxon>
        <taxon>Cerithioidea</taxon>
        <taxon>Batillariidae</taxon>
        <taxon>Batillaria</taxon>
    </lineage>
</organism>
<name>A0ABD0KG00_9CAEN</name>
<proteinExistence type="predicted"/>
<dbReference type="AlphaFoldDB" id="A0ABD0KG00"/>
<keyword evidence="3" id="KW-1185">Reference proteome</keyword>
<evidence type="ECO:0000259" key="1">
    <source>
        <dbReference type="Pfam" id="PF25272"/>
    </source>
</evidence>